<dbReference type="PANTHER" id="PTHR35828">
    <property type="entry name" value="OS08G0203800 PROTEIN-RELATED"/>
    <property type="match status" value="1"/>
</dbReference>
<proteinExistence type="predicted"/>
<accession>A0A2T8IAG4</accession>
<dbReference type="Gramene" id="PVH34628">
    <property type="protein sequence ID" value="PVH34628"/>
    <property type="gene ID" value="PAHAL_8G262000"/>
</dbReference>
<sequence>MWASLPRVRPPRRDLPPPGIHRRHPMPGACRPWRRAVIGNASCLRPRPDRFNPNLLIGFFFHGSRLLQYVPGPFVNVLASEVASTTSYHRTASSMEPAYDDELLSSRDGFLLLSGRAVDDLCLCNPLAGSCGFLPAAGFPASKPLIYALVTDDHDDCSSPPPTGSVWMYSPWCPKRASMAA</sequence>
<reference evidence="2" key="1">
    <citation type="submission" date="2018-04" db="EMBL/GenBank/DDBJ databases">
        <title>WGS assembly of Panicum hallii.</title>
        <authorList>
            <person name="Lovell J."/>
            <person name="Jenkins J."/>
            <person name="Lowry D."/>
            <person name="Mamidi S."/>
            <person name="Sreedasyam A."/>
            <person name="Weng X."/>
            <person name="Barry K."/>
            <person name="Bonette J."/>
            <person name="Campitelli B."/>
            <person name="Daum C."/>
            <person name="Gordon S."/>
            <person name="Gould B."/>
            <person name="Lipzen A."/>
            <person name="Macqueen A."/>
            <person name="Palacio-Mejia J."/>
            <person name="Plott C."/>
            <person name="Shakirov E."/>
            <person name="Shu S."/>
            <person name="Yoshinaga Y."/>
            <person name="Zane M."/>
            <person name="Rokhsar D."/>
            <person name="Grimwood J."/>
            <person name="Schmutz J."/>
            <person name="Juenger T."/>
        </authorList>
    </citation>
    <scope>NUCLEOTIDE SEQUENCE [LARGE SCALE GENOMIC DNA]</scope>
    <source>
        <strain evidence="2">FIL2</strain>
    </source>
</reference>
<name>A0A2T8IAG4_9POAL</name>
<dbReference type="EMBL" id="CM008053">
    <property type="protein sequence ID" value="PVH34628.1"/>
    <property type="molecule type" value="Genomic_DNA"/>
</dbReference>
<gene>
    <name evidence="2" type="ORF">PAHAL_8G262000</name>
</gene>
<evidence type="ECO:0000256" key="1">
    <source>
        <dbReference type="SAM" id="MobiDB-lite"/>
    </source>
</evidence>
<evidence type="ECO:0000313" key="2">
    <source>
        <dbReference type="EMBL" id="PVH34628.1"/>
    </source>
</evidence>
<dbReference type="AlphaFoldDB" id="A0A2T8IAG4"/>
<dbReference type="PANTHER" id="PTHR35828:SF16">
    <property type="entry name" value="F-BOX DOMAIN-CONTAINING PROTEIN"/>
    <property type="match status" value="1"/>
</dbReference>
<dbReference type="Proteomes" id="UP000243499">
    <property type="component" value="Chromosome 8"/>
</dbReference>
<feature type="region of interest" description="Disordered" evidence="1">
    <location>
        <begin position="1"/>
        <end position="26"/>
    </location>
</feature>
<organism evidence="2">
    <name type="scientific">Panicum hallii</name>
    <dbReference type="NCBI Taxonomy" id="206008"/>
    <lineage>
        <taxon>Eukaryota</taxon>
        <taxon>Viridiplantae</taxon>
        <taxon>Streptophyta</taxon>
        <taxon>Embryophyta</taxon>
        <taxon>Tracheophyta</taxon>
        <taxon>Spermatophyta</taxon>
        <taxon>Magnoliopsida</taxon>
        <taxon>Liliopsida</taxon>
        <taxon>Poales</taxon>
        <taxon>Poaceae</taxon>
        <taxon>PACMAD clade</taxon>
        <taxon>Panicoideae</taxon>
        <taxon>Panicodae</taxon>
        <taxon>Paniceae</taxon>
        <taxon>Panicinae</taxon>
        <taxon>Panicum</taxon>
        <taxon>Panicum sect. Panicum</taxon>
    </lineage>
</organism>
<protein>
    <recommendedName>
        <fullName evidence="3">DUF295 domain-containing protein</fullName>
    </recommendedName>
</protein>
<evidence type="ECO:0008006" key="3">
    <source>
        <dbReference type="Google" id="ProtNLM"/>
    </source>
</evidence>